<proteinExistence type="predicted"/>
<keyword evidence="2" id="KW-1133">Transmembrane helix</keyword>
<feature type="transmembrane region" description="Helical" evidence="2">
    <location>
        <begin position="15"/>
        <end position="48"/>
    </location>
</feature>
<keyword evidence="2" id="KW-0472">Membrane</keyword>
<protein>
    <submittedName>
        <fullName evidence="3">Uncharacterized protein</fullName>
    </submittedName>
</protein>
<keyword evidence="2" id="KW-0812">Transmembrane</keyword>
<feature type="compositionally biased region" description="Basic and acidic residues" evidence="1">
    <location>
        <begin position="78"/>
        <end position="98"/>
    </location>
</feature>
<accession>A0AAU7B2I5</accession>
<evidence type="ECO:0000256" key="2">
    <source>
        <dbReference type="SAM" id="Phobius"/>
    </source>
</evidence>
<feature type="region of interest" description="Disordered" evidence="1">
    <location>
        <begin position="53"/>
        <end position="110"/>
    </location>
</feature>
<evidence type="ECO:0000256" key="1">
    <source>
        <dbReference type="SAM" id="MobiDB-lite"/>
    </source>
</evidence>
<organism evidence="3">
    <name type="scientific">Paraconexibacter sp. AEG42_29</name>
    <dbReference type="NCBI Taxonomy" id="2997339"/>
    <lineage>
        <taxon>Bacteria</taxon>
        <taxon>Bacillati</taxon>
        <taxon>Actinomycetota</taxon>
        <taxon>Thermoleophilia</taxon>
        <taxon>Solirubrobacterales</taxon>
        <taxon>Paraconexibacteraceae</taxon>
        <taxon>Paraconexibacter</taxon>
    </lineage>
</organism>
<dbReference type="RefSeq" id="WP_354699413.1">
    <property type="nucleotide sequence ID" value="NZ_CP114014.1"/>
</dbReference>
<dbReference type="AlphaFoldDB" id="A0AAU7B2I5"/>
<name>A0AAU7B2I5_9ACTN</name>
<sequence length="110" mass="12037">MPEQPTNEQYNPLALFAIVIGALLLFAVFFIGFLVAPLAILLVFYVVYSAMDRSKKSGGGHAPAEAEEEYDDEVPDTAADRLAREAAQRRAVMERMEPEPVAGQTDRPGP</sequence>
<dbReference type="EMBL" id="CP114014">
    <property type="protein sequence ID" value="XAY08231.1"/>
    <property type="molecule type" value="Genomic_DNA"/>
</dbReference>
<gene>
    <name evidence="3" type="ORF">DSM112329_05129</name>
</gene>
<reference evidence="3" key="1">
    <citation type="submission" date="2022-12" db="EMBL/GenBank/DDBJ databases">
        <title>Paraconexibacter alkalitolerans sp. nov. and Baekduia alba sp. nov., isolated from soil and emended description of the genera Paraconexibacter (Chun et al., 2020) and Baekduia (An et al., 2020).</title>
        <authorList>
            <person name="Vieira S."/>
            <person name="Huber K.J."/>
            <person name="Geppert A."/>
            <person name="Wolf J."/>
            <person name="Neumann-Schaal M."/>
            <person name="Muesken M."/>
            <person name="Overmann J."/>
        </authorList>
    </citation>
    <scope>NUCLEOTIDE SEQUENCE</scope>
    <source>
        <strain evidence="3">AEG42_29</strain>
    </source>
</reference>
<dbReference type="KEGG" id="parq:DSM112329_05129"/>
<feature type="compositionally biased region" description="Acidic residues" evidence="1">
    <location>
        <begin position="65"/>
        <end position="75"/>
    </location>
</feature>
<evidence type="ECO:0000313" key="3">
    <source>
        <dbReference type="EMBL" id="XAY08231.1"/>
    </source>
</evidence>